<dbReference type="STRING" id="137838.GCA_001458595_03178"/>
<evidence type="ECO:0000256" key="3">
    <source>
        <dbReference type="PIRSR" id="PIRSR016184-1"/>
    </source>
</evidence>
<keyword evidence="5" id="KW-1185">Reference proteome</keyword>
<evidence type="ECO:0000256" key="1">
    <source>
        <dbReference type="ARBA" id="ARBA00008270"/>
    </source>
</evidence>
<dbReference type="Pfam" id="PF02567">
    <property type="entry name" value="PhzC-PhzF"/>
    <property type="match status" value="1"/>
</dbReference>
<feature type="active site" evidence="3">
    <location>
        <position position="47"/>
    </location>
</feature>
<dbReference type="EMBL" id="PDCJ01000001">
    <property type="protein sequence ID" value="PEG31728.1"/>
    <property type="molecule type" value="Genomic_DNA"/>
</dbReference>
<keyword evidence="2" id="KW-0413">Isomerase</keyword>
<protein>
    <submittedName>
        <fullName evidence="4">PhzF family phenazine biosynthesis protein</fullName>
    </submittedName>
</protein>
<dbReference type="PIRSF" id="PIRSF016184">
    <property type="entry name" value="PhzC_PhzF"/>
    <property type="match status" value="1"/>
</dbReference>
<accession>A0A2A7MKS9</accession>
<sequence>MKLFVVDAFSDKVFQGNQAGVVIVDENNEFLDEKVMINISAELKHSETAFVKKGKDENSFEIRYFTPNSEVDLCGHATVSAFTVLCNEGIIGTGEFYAKTLAGNLKVIVKENVVWIEMAEGKIVREFNYDEVLEIYKAYGLKDNDIDKEIKCCIVNTGLTDILLPVKSREVLNNAIQNKEEVIRLSKKYNVVGIHMFYLEKSKKATAYCRNFAPLYAIDEECATGTSNGALTYYLLKEGLIEEKDKNTFIQGEAMGKPSIILSRVGNEGRIYIGGNAVISITGKLNLT</sequence>
<name>A0A2A7MKS9_9CLOT</name>
<dbReference type="SUPFAM" id="SSF54506">
    <property type="entry name" value="Diaminopimelate epimerase-like"/>
    <property type="match status" value="1"/>
</dbReference>
<evidence type="ECO:0000313" key="4">
    <source>
        <dbReference type="EMBL" id="PEG31728.1"/>
    </source>
</evidence>
<dbReference type="Proteomes" id="UP000220840">
    <property type="component" value="Unassembled WGS sequence"/>
</dbReference>
<proteinExistence type="inferred from homology"/>
<dbReference type="NCBIfam" id="TIGR00654">
    <property type="entry name" value="PhzF_family"/>
    <property type="match status" value="1"/>
</dbReference>
<gene>
    <name evidence="4" type="ORF">CQ394_08540</name>
</gene>
<dbReference type="Gene3D" id="3.10.310.10">
    <property type="entry name" value="Diaminopimelate Epimerase, Chain A, domain 1"/>
    <property type="match status" value="2"/>
</dbReference>
<organism evidence="4 5">
    <name type="scientific">Clostridium neonatale</name>
    <dbReference type="NCBI Taxonomy" id="137838"/>
    <lineage>
        <taxon>Bacteria</taxon>
        <taxon>Bacillati</taxon>
        <taxon>Bacillota</taxon>
        <taxon>Clostridia</taxon>
        <taxon>Eubacteriales</taxon>
        <taxon>Clostridiaceae</taxon>
        <taxon>Clostridium</taxon>
    </lineage>
</organism>
<comment type="similarity">
    <text evidence="1">Belongs to the PhzF family.</text>
</comment>
<dbReference type="PANTHER" id="PTHR13774">
    <property type="entry name" value="PHENAZINE BIOSYNTHESIS PROTEIN"/>
    <property type="match status" value="1"/>
</dbReference>
<comment type="caution">
    <text evidence="4">The sequence shown here is derived from an EMBL/GenBank/DDBJ whole genome shotgun (WGS) entry which is preliminary data.</text>
</comment>
<evidence type="ECO:0000313" key="5">
    <source>
        <dbReference type="Proteomes" id="UP000220840"/>
    </source>
</evidence>
<dbReference type="GO" id="GO:0005737">
    <property type="term" value="C:cytoplasm"/>
    <property type="evidence" value="ECO:0007669"/>
    <property type="project" value="TreeGrafter"/>
</dbReference>
<dbReference type="InterPro" id="IPR003719">
    <property type="entry name" value="Phenazine_PhzF-like"/>
</dbReference>
<evidence type="ECO:0000256" key="2">
    <source>
        <dbReference type="ARBA" id="ARBA00023235"/>
    </source>
</evidence>
<reference evidence="4 5" key="1">
    <citation type="submission" date="2017-10" db="EMBL/GenBank/DDBJ databases">
        <title>Effective Description of Clostridium neonatale sp. nov. linked to necrotizing enterocolitis in neonates and a clarification of species assignable to the genus Clostridium (Prazmowski 1880) emend. Lawson and Rainey 2016.</title>
        <authorList>
            <person name="Bernard K."/>
            <person name="Burdz T."/>
            <person name="Wiebe D."/>
            <person name="Balcewich B."/>
            <person name="Alfa M."/>
            <person name="Bernier A.-M."/>
        </authorList>
    </citation>
    <scope>NUCLEOTIDE SEQUENCE [LARGE SCALE GENOMIC DNA]</scope>
    <source>
        <strain evidence="4 5">LCDC99A005</strain>
    </source>
</reference>
<dbReference type="GO" id="GO:0016853">
    <property type="term" value="F:isomerase activity"/>
    <property type="evidence" value="ECO:0007669"/>
    <property type="project" value="UniProtKB-KW"/>
</dbReference>
<dbReference type="OrthoDB" id="9788221at2"/>
<dbReference type="PANTHER" id="PTHR13774:SF39">
    <property type="entry name" value="BIOSYNTHESIS PROTEIN, PUTATIVE-RELATED"/>
    <property type="match status" value="1"/>
</dbReference>
<dbReference type="RefSeq" id="WP_058295879.1">
    <property type="nucleotide sequence ID" value="NZ_CAMRXG010000051.1"/>
</dbReference>
<dbReference type="AlphaFoldDB" id="A0A2A7MKS9"/>